<name>A0ACB5RI28_9CLOT</name>
<gene>
    <name evidence="1" type="ORF">rsdtw13_40050</name>
</gene>
<evidence type="ECO:0000313" key="1">
    <source>
        <dbReference type="EMBL" id="GKX68747.1"/>
    </source>
</evidence>
<accession>A0ACB5RI28</accession>
<evidence type="ECO:0000313" key="2">
    <source>
        <dbReference type="Proteomes" id="UP001058074"/>
    </source>
</evidence>
<keyword evidence="2" id="KW-1185">Reference proteome</keyword>
<comment type="caution">
    <text evidence="1">The sequence shown here is derived from an EMBL/GenBank/DDBJ whole genome shotgun (WGS) entry which is preliminary data.</text>
</comment>
<dbReference type="EMBL" id="BROD01000001">
    <property type="protein sequence ID" value="GKX68747.1"/>
    <property type="molecule type" value="Genomic_DNA"/>
</dbReference>
<dbReference type="Proteomes" id="UP001058074">
    <property type="component" value="Unassembled WGS sequence"/>
</dbReference>
<sequence length="300" mass="33472">MIYPSKLKIGDTIGIFAPAGFYDKDLMLSHIDKFKNLGFNIKLGSHLFDTYKYLAGTDQNRAYDFMELLQDSEVKALMAFRGGYGCIRMLPHISLDVIVENPKIICGFSDLTVLLNYISQKTNLITYHGPMINSDLTDIMTRNSFLNCLCGNYSTLPLKFHYMPTTIYNPANVNGTLVGGNLSLICSSLSTPYEINTDNSILLLEDVNESPYKIDRLLSQLLLSSKLDNCNGFIIGYVNYTDSDSNDMNSEIKDIIEELLVPLGKPIILGYPFGHSYPNLCLPLGANVTLDIDNNKLIIS</sequence>
<organism evidence="1 2">
    <name type="scientific">Inconstantimicrobium mannanitabidum</name>
    <dbReference type="NCBI Taxonomy" id="1604901"/>
    <lineage>
        <taxon>Bacteria</taxon>
        <taxon>Bacillati</taxon>
        <taxon>Bacillota</taxon>
        <taxon>Clostridia</taxon>
        <taxon>Eubacteriales</taxon>
        <taxon>Clostridiaceae</taxon>
        <taxon>Inconstantimicrobium</taxon>
    </lineage>
</organism>
<reference evidence="1" key="1">
    <citation type="journal article" date="2025" name="Int. J. Syst. Evol. Microbiol.">
        <title>Inconstantimicrobium mannanitabidum sp. nov., a novel member of the family Clostridiaceae isolated from anoxic soil under the treatment of reductive soil disinfestation.</title>
        <authorList>
            <person name="Ueki A."/>
            <person name="Tonouchi A."/>
            <person name="Honma S."/>
            <person name="Kaku N."/>
            <person name="Ueki K."/>
        </authorList>
    </citation>
    <scope>NUCLEOTIDE SEQUENCE</scope>
    <source>
        <strain evidence="1">TW13</strain>
    </source>
</reference>
<protein>
    <submittedName>
        <fullName evidence="1">Peptidase S66</fullName>
    </submittedName>
</protein>
<proteinExistence type="predicted"/>